<organism evidence="8 9">
    <name type="scientific">Xylanimonas oleitrophica</name>
    <dbReference type="NCBI Taxonomy" id="2607479"/>
    <lineage>
        <taxon>Bacteria</taxon>
        <taxon>Bacillati</taxon>
        <taxon>Actinomycetota</taxon>
        <taxon>Actinomycetes</taxon>
        <taxon>Micrococcales</taxon>
        <taxon>Promicromonosporaceae</taxon>
        <taxon>Xylanimonas</taxon>
    </lineage>
</organism>
<dbReference type="GO" id="GO:0000271">
    <property type="term" value="P:polysaccharide biosynthetic process"/>
    <property type="evidence" value="ECO:0007669"/>
    <property type="project" value="InterPro"/>
</dbReference>
<evidence type="ECO:0000256" key="2">
    <source>
        <dbReference type="ARBA" id="ARBA00009399"/>
    </source>
</evidence>
<feature type="transmembrane region" description="Helical" evidence="6">
    <location>
        <begin position="43"/>
        <end position="65"/>
    </location>
</feature>
<accession>A0A2W5WSV2</accession>
<dbReference type="Pfam" id="PF04138">
    <property type="entry name" value="GtrA_DPMS_TM"/>
    <property type="match status" value="1"/>
</dbReference>
<comment type="similarity">
    <text evidence="2">Belongs to the GtrA family.</text>
</comment>
<feature type="transmembrane region" description="Helical" evidence="6">
    <location>
        <begin position="112"/>
        <end position="129"/>
    </location>
</feature>
<dbReference type="InterPro" id="IPR051401">
    <property type="entry name" value="GtrA_CellWall_Glycosyl"/>
</dbReference>
<sequence length="139" mass="14976">MPLWSRVLELGRFGSVGLVAYLVDVGVFNAVRLSDALGHKPLTAKVISVAVATLVAWLGNRYWTFADRRTGTRSRELAGFVLVNVGGMLVALACLAVSHYVLGFTSALADNIAANGVGLVLGTAFRYVAYRRWVFTGTR</sequence>
<evidence type="ECO:0000313" key="8">
    <source>
        <dbReference type="EMBL" id="PZR54427.1"/>
    </source>
</evidence>
<keyword evidence="3 6" id="KW-0812">Transmembrane</keyword>
<evidence type="ECO:0000259" key="7">
    <source>
        <dbReference type="Pfam" id="PF04138"/>
    </source>
</evidence>
<proteinExistence type="inferred from homology"/>
<evidence type="ECO:0000256" key="3">
    <source>
        <dbReference type="ARBA" id="ARBA00022692"/>
    </source>
</evidence>
<feature type="transmembrane region" description="Helical" evidence="6">
    <location>
        <begin position="77"/>
        <end position="100"/>
    </location>
</feature>
<feature type="transmembrane region" description="Helical" evidence="6">
    <location>
        <begin position="12"/>
        <end position="31"/>
    </location>
</feature>
<dbReference type="GO" id="GO:0005886">
    <property type="term" value="C:plasma membrane"/>
    <property type="evidence" value="ECO:0007669"/>
    <property type="project" value="TreeGrafter"/>
</dbReference>
<feature type="domain" description="GtrA/DPMS transmembrane" evidence="7">
    <location>
        <begin position="12"/>
        <end position="135"/>
    </location>
</feature>
<evidence type="ECO:0000256" key="5">
    <source>
        <dbReference type="ARBA" id="ARBA00023136"/>
    </source>
</evidence>
<dbReference type="PANTHER" id="PTHR38459:SF1">
    <property type="entry name" value="PROPHAGE BACTOPRENOL-LINKED GLUCOSE TRANSLOCASE HOMOLOG"/>
    <property type="match status" value="1"/>
</dbReference>
<protein>
    <submittedName>
        <fullName evidence="8">GtrA family protein</fullName>
    </submittedName>
</protein>
<gene>
    <name evidence="8" type="ORF">DNL40_05320</name>
</gene>
<dbReference type="InterPro" id="IPR007267">
    <property type="entry name" value="GtrA_DPMS_TM"/>
</dbReference>
<evidence type="ECO:0000256" key="1">
    <source>
        <dbReference type="ARBA" id="ARBA00004141"/>
    </source>
</evidence>
<keyword evidence="5 6" id="KW-0472">Membrane</keyword>
<evidence type="ECO:0000313" key="9">
    <source>
        <dbReference type="Proteomes" id="UP000248783"/>
    </source>
</evidence>
<evidence type="ECO:0000256" key="6">
    <source>
        <dbReference type="SAM" id="Phobius"/>
    </source>
</evidence>
<dbReference type="PANTHER" id="PTHR38459">
    <property type="entry name" value="PROPHAGE BACTOPRENOL-LINKED GLUCOSE TRANSLOCASE HOMOLOG"/>
    <property type="match status" value="1"/>
</dbReference>
<keyword evidence="4 6" id="KW-1133">Transmembrane helix</keyword>
<keyword evidence="9" id="KW-1185">Reference proteome</keyword>
<evidence type="ECO:0000256" key="4">
    <source>
        <dbReference type="ARBA" id="ARBA00022989"/>
    </source>
</evidence>
<dbReference type="AlphaFoldDB" id="A0A2W5WSV2"/>
<reference evidence="8 9" key="1">
    <citation type="submission" date="2018-06" db="EMBL/GenBank/DDBJ databases">
        <title>Whole genome sequencing of a novel hydrocarbon degrading bacterial strain, PW21 isolated from oil contaminated produced water sample.</title>
        <authorList>
            <person name="Nagkirti P."/>
            <person name="Shaikh A."/>
            <person name="Gowdaman V."/>
            <person name="Engineer A.E."/>
            <person name="Dagar S."/>
            <person name="Dhakephalkar P.K."/>
        </authorList>
    </citation>
    <scope>NUCLEOTIDE SEQUENCE [LARGE SCALE GENOMIC DNA]</scope>
    <source>
        <strain evidence="8 9">PW21</strain>
    </source>
</reference>
<dbReference type="EMBL" id="QKWH01000002">
    <property type="protein sequence ID" value="PZR54427.1"/>
    <property type="molecule type" value="Genomic_DNA"/>
</dbReference>
<comment type="caution">
    <text evidence="8">The sequence shown here is derived from an EMBL/GenBank/DDBJ whole genome shotgun (WGS) entry which is preliminary data.</text>
</comment>
<comment type="subcellular location">
    <subcellularLocation>
        <location evidence="1">Membrane</location>
        <topology evidence="1">Multi-pass membrane protein</topology>
    </subcellularLocation>
</comment>
<dbReference type="Proteomes" id="UP000248783">
    <property type="component" value="Unassembled WGS sequence"/>
</dbReference>
<name>A0A2W5WSV2_9MICO</name>